<evidence type="ECO:0000313" key="1">
    <source>
        <dbReference type="EMBL" id="KAJ7998591.1"/>
    </source>
</evidence>
<gene>
    <name evidence="1" type="ORF">DPEC_G00206490</name>
</gene>
<keyword evidence="2" id="KW-1185">Reference proteome</keyword>
<dbReference type="EMBL" id="CM055744">
    <property type="protein sequence ID" value="KAJ7998591.1"/>
    <property type="molecule type" value="Genomic_DNA"/>
</dbReference>
<accession>A0ACC2G4S1</accession>
<reference evidence="1" key="1">
    <citation type="submission" date="2021-05" db="EMBL/GenBank/DDBJ databases">
        <authorList>
            <person name="Pan Q."/>
            <person name="Jouanno E."/>
            <person name="Zahm M."/>
            <person name="Klopp C."/>
            <person name="Cabau C."/>
            <person name="Louis A."/>
            <person name="Berthelot C."/>
            <person name="Parey E."/>
            <person name="Roest Crollius H."/>
            <person name="Montfort J."/>
            <person name="Robinson-Rechavi M."/>
            <person name="Bouchez O."/>
            <person name="Lampietro C."/>
            <person name="Lopez Roques C."/>
            <person name="Donnadieu C."/>
            <person name="Postlethwait J."/>
            <person name="Bobe J."/>
            <person name="Dillon D."/>
            <person name="Chandos A."/>
            <person name="von Hippel F."/>
            <person name="Guiguen Y."/>
        </authorList>
    </citation>
    <scope>NUCLEOTIDE SEQUENCE</scope>
    <source>
        <strain evidence="1">YG-Jan2019</strain>
    </source>
</reference>
<organism evidence="1 2">
    <name type="scientific">Dallia pectoralis</name>
    <name type="common">Alaska blackfish</name>
    <dbReference type="NCBI Taxonomy" id="75939"/>
    <lineage>
        <taxon>Eukaryota</taxon>
        <taxon>Metazoa</taxon>
        <taxon>Chordata</taxon>
        <taxon>Craniata</taxon>
        <taxon>Vertebrata</taxon>
        <taxon>Euteleostomi</taxon>
        <taxon>Actinopterygii</taxon>
        <taxon>Neopterygii</taxon>
        <taxon>Teleostei</taxon>
        <taxon>Protacanthopterygii</taxon>
        <taxon>Esociformes</taxon>
        <taxon>Umbridae</taxon>
        <taxon>Dallia</taxon>
    </lineage>
</organism>
<sequence>MAVLAALTYSSPRPPPERIKNERGPPVPPRAGPCPPPSGGFQCSLLSKDKLSNSLLFYEFTPRSISQKSDFGPNEVCGGVAHSSLAPVLSLRHSRWRGALTLMDTAEVAH</sequence>
<comment type="caution">
    <text evidence="1">The sequence shown here is derived from an EMBL/GenBank/DDBJ whole genome shotgun (WGS) entry which is preliminary data.</text>
</comment>
<dbReference type="Proteomes" id="UP001157502">
    <property type="component" value="Chromosome 17"/>
</dbReference>
<protein>
    <submittedName>
        <fullName evidence="1">Uncharacterized protein</fullName>
    </submittedName>
</protein>
<evidence type="ECO:0000313" key="2">
    <source>
        <dbReference type="Proteomes" id="UP001157502"/>
    </source>
</evidence>
<proteinExistence type="predicted"/>
<name>A0ACC2G4S1_DALPE</name>